<reference evidence="1" key="1">
    <citation type="journal article" date="2023" name="Plant J.">
        <title>The genome of the king protea, Protea cynaroides.</title>
        <authorList>
            <person name="Chang J."/>
            <person name="Duong T.A."/>
            <person name="Schoeman C."/>
            <person name="Ma X."/>
            <person name="Roodt D."/>
            <person name="Barker N."/>
            <person name="Li Z."/>
            <person name="Van de Peer Y."/>
            <person name="Mizrachi E."/>
        </authorList>
    </citation>
    <scope>NUCLEOTIDE SEQUENCE</scope>
    <source>
        <tissue evidence="1">Young leaves</tissue>
    </source>
</reference>
<dbReference type="OrthoDB" id="29755at2759"/>
<dbReference type="AlphaFoldDB" id="A0A9Q0L241"/>
<keyword evidence="2" id="KW-1185">Reference proteome</keyword>
<sequence>MSIINILTCLEAICKKYDTYAIDKQKDLNISSSDAFAHLYSVVESTLLISVCDDKMAFRKAVVGPVAASTLGRDALSHMGTLLLVSVTQLCVDLLEIAEIHSKSTKDNVLDVPGEIANESGGWSSEQPLGILPHQIQGPLSQYSQNTYLLVTLRTVVVQPVAAL</sequence>
<evidence type="ECO:0000313" key="2">
    <source>
        <dbReference type="Proteomes" id="UP001141806"/>
    </source>
</evidence>
<dbReference type="Proteomes" id="UP001141806">
    <property type="component" value="Unassembled WGS sequence"/>
</dbReference>
<protein>
    <submittedName>
        <fullName evidence="1">Uncharacterized protein</fullName>
    </submittedName>
</protein>
<gene>
    <name evidence="1" type="ORF">NE237_031273</name>
</gene>
<proteinExistence type="predicted"/>
<name>A0A9Q0L241_9MAGN</name>
<evidence type="ECO:0000313" key="1">
    <source>
        <dbReference type="EMBL" id="KAJ4980436.1"/>
    </source>
</evidence>
<comment type="caution">
    <text evidence="1">The sequence shown here is derived from an EMBL/GenBank/DDBJ whole genome shotgun (WGS) entry which is preliminary data.</text>
</comment>
<accession>A0A9Q0L241</accession>
<dbReference type="EMBL" id="JAMYWD010000001">
    <property type="protein sequence ID" value="KAJ4980436.1"/>
    <property type="molecule type" value="Genomic_DNA"/>
</dbReference>
<organism evidence="1 2">
    <name type="scientific">Protea cynaroides</name>
    <dbReference type="NCBI Taxonomy" id="273540"/>
    <lineage>
        <taxon>Eukaryota</taxon>
        <taxon>Viridiplantae</taxon>
        <taxon>Streptophyta</taxon>
        <taxon>Embryophyta</taxon>
        <taxon>Tracheophyta</taxon>
        <taxon>Spermatophyta</taxon>
        <taxon>Magnoliopsida</taxon>
        <taxon>Proteales</taxon>
        <taxon>Proteaceae</taxon>
        <taxon>Protea</taxon>
    </lineage>
</organism>